<name>A0A418YLG2_9SPHN</name>
<dbReference type="PANTHER" id="PTHR33639">
    <property type="entry name" value="THIOL-DISULFIDE OXIDOREDUCTASE DCC"/>
    <property type="match status" value="1"/>
</dbReference>
<gene>
    <name evidence="1" type="ORF">D0Z70_22325</name>
</gene>
<dbReference type="InterPro" id="IPR052927">
    <property type="entry name" value="DCC_oxidoreductase"/>
</dbReference>
<protein>
    <submittedName>
        <fullName evidence="1">Thiol-disulfide oxidoreductase DCC family protein</fullName>
    </submittedName>
</protein>
<sequence>MNANPASEDGPIIDFDAMCVLCSANAAFVLRHDRAGRFRLASMQGEIGAALYRRFGIDPANPESLIVVEGERALQASDAVLAIWAGLDRPWKALALFRIVPRWLRDPVYRWVARHRYRLFGQRSTCWIPTAQQARQIL</sequence>
<proteinExistence type="predicted"/>
<organism evidence="1 2">
    <name type="scientific">Sphingobium terrigena</name>
    <dbReference type="NCBI Taxonomy" id="2304063"/>
    <lineage>
        <taxon>Bacteria</taxon>
        <taxon>Pseudomonadati</taxon>
        <taxon>Pseudomonadota</taxon>
        <taxon>Alphaproteobacteria</taxon>
        <taxon>Sphingomonadales</taxon>
        <taxon>Sphingomonadaceae</taxon>
        <taxon>Sphingobium</taxon>
    </lineage>
</organism>
<evidence type="ECO:0000313" key="2">
    <source>
        <dbReference type="Proteomes" id="UP000283469"/>
    </source>
</evidence>
<comment type="caution">
    <text evidence="1">The sequence shown here is derived from an EMBL/GenBank/DDBJ whole genome shotgun (WGS) entry which is preliminary data.</text>
</comment>
<dbReference type="AlphaFoldDB" id="A0A418YLG2"/>
<dbReference type="Pfam" id="PF04134">
    <property type="entry name" value="DCC1-like"/>
    <property type="match status" value="1"/>
</dbReference>
<dbReference type="InterPro" id="IPR007263">
    <property type="entry name" value="DCC1-like"/>
</dbReference>
<reference evidence="1 2" key="1">
    <citation type="submission" date="2018-08" db="EMBL/GenBank/DDBJ databases">
        <title>Sphingobium sp. EO9.</title>
        <authorList>
            <person name="Park Y."/>
            <person name="Kim K.H."/>
            <person name="Jeon C.O."/>
        </authorList>
    </citation>
    <scope>NUCLEOTIDE SEQUENCE [LARGE SCALE GENOMIC DNA]</scope>
    <source>
        <strain evidence="1 2">EO9</strain>
    </source>
</reference>
<dbReference type="Proteomes" id="UP000283469">
    <property type="component" value="Unassembled WGS sequence"/>
</dbReference>
<dbReference type="PANTHER" id="PTHR33639:SF2">
    <property type="entry name" value="DUF393 DOMAIN-CONTAINING PROTEIN"/>
    <property type="match status" value="1"/>
</dbReference>
<dbReference type="OrthoDB" id="9785438at2"/>
<keyword evidence="2" id="KW-1185">Reference proteome</keyword>
<dbReference type="GO" id="GO:0015035">
    <property type="term" value="F:protein-disulfide reductase activity"/>
    <property type="evidence" value="ECO:0007669"/>
    <property type="project" value="InterPro"/>
</dbReference>
<accession>A0A418YLG2</accession>
<dbReference type="RefSeq" id="WP_119750185.1">
    <property type="nucleotide sequence ID" value="NZ_QVRA01000038.1"/>
</dbReference>
<dbReference type="EMBL" id="QVRA01000038">
    <property type="protein sequence ID" value="RJG51947.1"/>
    <property type="molecule type" value="Genomic_DNA"/>
</dbReference>
<evidence type="ECO:0000313" key="1">
    <source>
        <dbReference type="EMBL" id="RJG51947.1"/>
    </source>
</evidence>